<keyword evidence="3" id="KW-0812">Transmembrane</keyword>
<dbReference type="PRINTS" id="PR00133">
    <property type="entry name" value="GLHYDRLASE3"/>
</dbReference>
<evidence type="ECO:0000256" key="2">
    <source>
        <dbReference type="ARBA" id="ARBA00022801"/>
    </source>
</evidence>
<dbReference type="SUPFAM" id="SSF51445">
    <property type="entry name" value="(Trans)glycosidases"/>
    <property type="match status" value="1"/>
</dbReference>
<feature type="transmembrane region" description="Helical" evidence="3">
    <location>
        <begin position="976"/>
        <end position="1000"/>
    </location>
</feature>
<dbReference type="InterPro" id="IPR050288">
    <property type="entry name" value="Cellulose_deg_GH3"/>
</dbReference>
<dbReference type="Pfam" id="PF00933">
    <property type="entry name" value="Glyco_hydro_3"/>
    <property type="match status" value="1"/>
</dbReference>
<keyword evidence="3" id="KW-1133">Transmembrane helix</keyword>
<dbReference type="Pfam" id="PF14310">
    <property type="entry name" value="Fn3-like"/>
    <property type="match status" value="1"/>
</dbReference>
<dbReference type="EMBL" id="DVHB01000035">
    <property type="protein sequence ID" value="HIR39065.1"/>
    <property type="molecule type" value="Genomic_DNA"/>
</dbReference>
<dbReference type="InterPro" id="IPR002772">
    <property type="entry name" value="Glyco_hydro_3_C"/>
</dbReference>
<dbReference type="InterPro" id="IPR036881">
    <property type="entry name" value="Glyco_hydro_3_C_sf"/>
</dbReference>
<dbReference type="InterPro" id="IPR013783">
    <property type="entry name" value="Ig-like_fold"/>
</dbReference>
<dbReference type="InterPro" id="IPR001764">
    <property type="entry name" value="Glyco_hydro_3_N"/>
</dbReference>
<dbReference type="AlphaFoldDB" id="A0A9D1AF35"/>
<dbReference type="Pfam" id="PF01915">
    <property type="entry name" value="Glyco_hydro_3_C"/>
    <property type="match status" value="1"/>
</dbReference>
<sequence>MKNIFGTIFSKKISRVWLIVTAAVLALLIVINVLACTTFYTVIASVLGGKRAVYDGGTEAIYQSDYQSKAETLDAANKFNQTIAEEGSVLLMNKNDALPVRTPQSVEHKASARPKVSVFGKNSVNLAYGGTGSGGAMQSQLADRVDLYTALDVAGYDANPELKSFYESSASGPVRTTSTDMDSGNTVVYSTAETPQSSYTADVKASYDEYSDMAIVVITRQGGEGADMPRSMKGADGAREESDHFLQLDKNETDLLAAVCNGPFEKVVVLLNIASVMEAGFLTDPDYYAYQENIDAALWIGYPGNTGTLGVCNILNGNVNPSGRTVDTWSADFKADPTWNNFGESQPGYDELRVNGSGSGYYFVDYEESVYVGYKYYETRGFDENRAGNESWYDDNVIYPFGYGLSYTDFVWEVDDSSVRNVTIDGHQKYEITVTVTNTGDVAGKDVVELYAHAPYYYFGIEKPYVTLVDFAKTPLIEPGKSMPVTLTFDPYYLASYDYNDANGNGFSGYELEAYDKELADSAYCLFVAQNSHDFSRAIPFSVPEDGIKYRNDPVTGETVVNRYTGNEDARYDSDYHITSSGSQYLTRGDWGGTMPVSPVTEDRDEREVSDQLISFLGEKHNTDFDYKEPEQAASFGKELVVTYRDMLYNEGVYAFGEDDDELWKAFTDYNDGRWEYLLDAADSDELLYMLNYGAFQSAAVPSIGKPLTNDTDGPSGFVNFMLTDGTYWGTCYYASQIVVASSWSEELAQGYGEMVGNEGLWGADGRGNGMPYSGWYAPGVNIHRSPFGGRNHEYFSEDGVLSGKLAAAEIRGCQSKGVYCFVKHFAVNDQETHRSSNGLSVWLNEQSLREIYLKPFEIIVKEGGTRAIMSSFNRIGGVWAGGDYRLLTEILRGEWGFRGTVITDFTSGAYMDTRQMAYAGGDLNLNNREWFTWSDFDATNAGDVAVLRSCAKNVLYTVLHSNAMNGEIIGYNMPVWQVILICADCAIFVGLTVWGFFAIRSAFKKQPDK</sequence>
<evidence type="ECO:0000313" key="6">
    <source>
        <dbReference type="Proteomes" id="UP000824179"/>
    </source>
</evidence>
<evidence type="ECO:0000256" key="1">
    <source>
        <dbReference type="ARBA" id="ARBA00005336"/>
    </source>
</evidence>
<keyword evidence="3" id="KW-0472">Membrane</keyword>
<name>A0A9D1AF35_9FIRM</name>
<reference evidence="5" key="1">
    <citation type="submission" date="2020-10" db="EMBL/GenBank/DDBJ databases">
        <authorList>
            <person name="Gilroy R."/>
        </authorList>
    </citation>
    <scope>NUCLEOTIDE SEQUENCE</scope>
    <source>
        <strain evidence="5">ChiW25-3613</strain>
    </source>
</reference>
<evidence type="ECO:0000259" key="4">
    <source>
        <dbReference type="SMART" id="SM01217"/>
    </source>
</evidence>
<protein>
    <submittedName>
        <fullName evidence="5">Glycoside hydrolase family 3 C-terminal domain-containing protein</fullName>
    </submittedName>
</protein>
<dbReference type="InterPro" id="IPR036962">
    <property type="entry name" value="Glyco_hydro_3_N_sf"/>
</dbReference>
<dbReference type="GO" id="GO:0004553">
    <property type="term" value="F:hydrolase activity, hydrolyzing O-glycosyl compounds"/>
    <property type="evidence" value="ECO:0007669"/>
    <property type="project" value="InterPro"/>
</dbReference>
<feature type="domain" description="Fibronectin type III-like" evidence="4">
    <location>
        <begin position="446"/>
        <end position="532"/>
    </location>
</feature>
<accession>A0A9D1AF35</accession>
<dbReference type="Gene3D" id="2.60.40.10">
    <property type="entry name" value="Immunoglobulins"/>
    <property type="match status" value="1"/>
</dbReference>
<proteinExistence type="inferred from homology"/>
<evidence type="ECO:0000313" key="5">
    <source>
        <dbReference type="EMBL" id="HIR39065.1"/>
    </source>
</evidence>
<comment type="caution">
    <text evidence="5">The sequence shown here is derived from an EMBL/GenBank/DDBJ whole genome shotgun (WGS) entry which is preliminary data.</text>
</comment>
<evidence type="ECO:0000256" key="3">
    <source>
        <dbReference type="SAM" id="Phobius"/>
    </source>
</evidence>
<dbReference type="SMART" id="SM01217">
    <property type="entry name" value="Fn3_like"/>
    <property type="match status" value="1"/>
</dbReference>
<dbReference type="PANTHER" id="PTHR42715">
    <property type="entry name" value="BETA-GLUCOSIDASE"/>
    <property type="match status" value="1"/>
</dbReference>
<dbReference type="SUPFAM" id="SSF52279">
    <property type="entry name" value="Beta-D-glucan exohydrolase, C-terminal domain"/>
    <property type="match status" value="1"/>
</dbReference>
<gene>
    <name evidence="5" type="ORF">IAB90_01660</name>
</gene>
<dbReference type="GO" id="GO:0005975">
    <property type="term" value="P:carbohydrate metabolic process"/>
    <property type="evidence" value="ECO:0007669"/>
    <property type="project" value="InterPro"/>
</dbReference>
<keyword evidence="2 5" id="KW-0378">Hydrolase</keyword>
<reference evidence="5" key="2">
    <citation type="journal article" date="2021" name="PeerJ">
        <title>Extensive microbial diversity within the chicken gut microbiome revealed by metagenomics and culture.</title>
        <authorList>
            <person name="Gilroy R."/>
            <person name="Ravi A."/>
            <person name="Getino M."/>
            <person name="Pursley I."/>
            <person name="Horton D.L."/>
            <person name="Alikhan N.F."/>
            <person name="Baker D."/>
            <person name="Gharbi K."/>
            <person name="Hall N."/>
            <person name="Watson M."/>
            <person name="Adriaenssens E.M."/>
            <person name="Foster-Nyarko E."/>
            <person name="Jarju S."/>
            <person name="Secka A."/>
            <person name="Antonio M."/>
            <person name="Oren A."/>
            <person name="Chaudhuri R.R."/>
            <person name="La Ragione R."/>
            <person name="Hildebrand F."/>
            <person name="Pallen M.J."/>
        </authorList>
    </citation>
    <scope>NUCLEOTIDE SEQUENCE</scope>
    <source>
        <strain evidence="5">ChiW25-3613</strain>
    </source>
</reference>
<dbReference type="InterPro" id="IPR026891">
    <property type="entry name" value="Fn3-like"/>
</dbReference>
<dbReference type="InterPro" id="IPR017853">
    <property type="entry name" value="GH"/>
</dbReference>
<comment type="similarity">
    <text evidence="1">Belongs to the glycosyl hydrolase 3 family.</text>
</comment>
<dbReference type="PANTHER" id="PTHR42715:SF10">
    <property type="entry name" value="BETA-GLUCOSIDASE"/>
    <property type="match status" value="1"/>
</dbReference>
<dbReference type="Gene3D" id="3.20.20.300">
    <property type="entry name" value="Glycoside hydrolase, family 3, N-terminal domain"/>
    <property type="match status" value="1"/>
</dbReference>
<dbReference type="Proteomes" id="UP000824179">
    <property type="component" value="Unassembled WGS sequence"/>
</dbReference>
<dbReference type="Gene3D" id="3.40.50.1700">
    <property type="entry name" value="Glycoside hydrolase family 3 C-terminal domain"/>
    <property type="match status" value="1"/>
</dbReference>
<organism evidence="5 6">
    <name type="scientific">Candidatus Coproplasma stercoripullorum</name>
    <dbReference type="NCBI Taxonomy" id="2840751"/>
    <lineage>
        <taxon>Bacteria</taxon>
        <taxon>Bacillati</taxon>
        <taxon>Bacillota</taxon>
        <taxon>Clostridia</taxon>
        <taxon>Eubacteriales</taxon>
        <taxon>Candidatus Coproplasma</taxon>
    </lineage>
</organism>